<dbReference type="PANTHER" id="PTHR45756:SF1">
    <property type="entry name" value="PROTEIN KINASE DOMAIN CONTAINING PROTEIN"/>
    <property type="match status" value="1"/>
</dbReference>
<dbReference type="PROSITE" id="PS00109">
    <property type="entry name" value="PROTEIN_KINASE_TYR"/>
    <property type="match status" value="1"/>
</dbReference>
<reference evidence="2 3" key="1">
    <citation type="submission" date="2021-06" db="EMBL/GenBank/DDBJ databases">
        <authorList>
            <person name="Kallberg Y."/>
            <person name="Tangrot J."/>
            <person name="Rosling A."/>
        </authorList>
    </citation>
    <scope>NUCLEOTIDE SEQUENCE [LARGE SCALE GENOMIC DNA]</scope>
    <source>
        <strain evidence="2 3">120-4 pot B 10/14</strain>
    </source>
</reference>
<dbReference type="Gene3D" id="1.25.40.10">
    <property type="entry name" value="Tetratricopeptide repeat domain"/>
    <property type="match status" value="1"/>
</dbReference>
<dbReference type="PANTHER" id="PTHR45756">
    <property type="entry name" value="PALMITOYLTRANSFERASE"/>
    <property type="match status" value="1"/>
</dbReference>
<protein>
    <submittedName>
        <fullName evidence="2">2159_t:CDS:1</fullName>
    </submittedName>
</protein>
<dbReference type="InterPro" id="IPR011009">
    <property type="entry name" value="Kinase-like_dom_sf"/>
</dbReference>
<dbReference type="SUPFAM" id="SSF81901">
    <property type="entry name" value="HCP-like"/>
    <property type="match status" value="1"/>
</dbReference>
<dbReference type="SMART" id="SM00671">
    <property type="entry name" value="SEL1"/>
    <property type="match status" value="1"/>
</dbReference>
<evidence type="ECO:0000259" key="1">
    <source>
        <dbReference type="PROSITE" id="PS50011"/>
    </source>
</evidence>
<feature type="non-terminal residue" evidence="2">
    <location>
        <position position="1"/>
    </location>
</feature>
<dbReference type="Pfam" id="PF07714">
    <property type="entry name" value="PK_Tyr_Ser-Thr"/>
    <property type="match status" value="1"/>
</dbReference>
<evidence type="ECO:0000313" key="3">
    <source>
        <dbReference type="Proteomes" id="UP000789901"/>
    </source>
</evidence>
<comment type="caution">
    <text evidence="2">The sequence shown here is derived from an EMBL/GenBank/DDBJ whole genome shotgun (WGS) entry which is preliminary data.</text>
</comment>
<dbReference type="InterPro" id="IPR006597">
    <property type="entry name" value="Sel1-like"/>
</dbReference>
<evidence type="ECO:0000313" key="2">
    <source>
        <dbReference type="EMBL" id="CAG8820506.1"/>
    </source>
</evidence>
<dbReference type="PROSITE" id="PS50011">
    <property type="entry name" value="PROTEIN_KINASE_DOM"/>
    <property type="match status" value="1"/>
</dbReference>
<name>A0ABN7W8B7_GIGMA</name>
<gene>
    <name evidence="2" type="ORF">GMARGA_LOCUS27587</name>
</gene>
<dbReference type="InterPro" id="IPR008266">
    <property type="entry name" value="Tyr_kinase_AS"/>
</dbReference>
<dbReference type="Pfam" id="PF08238">
    <property type="entry name" value="Sel1"/>
    <property type="match status" value="2"/>
</dbReference>
<sequence>TLKNVDMGVKDANHKLDVISQDINILKTQIANQQSDVHAQRINPNELINPTENEFRGHGSHIIKKIYKTYMIEVACKSIEEEDFKNLEGELAILGKLGQSPYILHFYGLSATDTNNVMVSEWAGHGTLKELYNSSDIPWTRKIQIIRDICRGLIFLRHVNIFHHDLRCENIFVLHNLDPKLGNFRYAREMTDYSKNLGDIYQKQIPHQRIDITSLGIKLEKLAVNYPISSQESILLKNKTLNFEGEKKDISSFDLLIPLEKGIEFHKKKDYKNAWKCFEENANLGNITAKYWQGYYLLNGYDIYRYVIFLFSNLKKDDDEAIKQDNCNKILHYFKLVADNMNVEAMYYLGDIYFKGKLRVEKNEELGLVYLRLAAKKGHEKAIKLLKELKELKKK</sequence>
<accession>A0ABN7W8B7</accession>
<dbReference type="InterPro" id="IPR053215">
    <property type="entry name" value="TKL_Ser/Thr_kinase"/>
</dbReference>
<keyword evidence="3" id="KW-1185">Reference proteome</keyword>
<organism evidence="2 3">
    <name type="scientific">Gigaspora margarita</name>
    <dbReference type="NCBI Taxonomy" id="4874"/>
    <lineage>
        <taxon>Eukaryota</taxon>
        <taxon>Fungi</taxon>
        <taxon>Fungi incertae sedis</taxon>
        <taxon>Mucoromycota</taxon>
        <taxon>Glomeromycotina</taxon>
        <taxon>Glomeromycetes</taxon>
        <taxon>Diversisporales</taxon>
        <taxon>Gigasporaceae</taxon>
        <taxon>Gigaspora</taxon>
    </lineage>
</organism>
<proteinExistence type="predicted"/>
<dbReference type="Gene3D" id="1.10.510.10">
    <property type="entry name" value="Transferase(Phosphotransferase) domain 1"/>
    <property type="match status" value="1"/>
</dbReference>
<dbReference type="EMBL" id="CAJVQB010033971">
    <property type="protein sequence ID" value="CAG8820506.1"/>
    <property type="molecule type" value="Genomic_DNA"/>
</dbReference>
<dbReference type="InterPro" id="IPR000719">
    <property type="entry name" value="Prot_kinase_dom"/>
</dbReference>
<dbReference type="InterPro" id="IPR001245">
    <property type="entry name" value="Ser-Thr/Tyr_kinase_cat_dom"/>
</dbReference>
<dbReference type="InterPro" id="IPR011990">
    <property type="entry name" value="TPR-like_helical_dom_sf"/>
</dbReference>
<dbReference type="SUPFAM" id="SSF56112">
    <property type="entry name" value="Protein kinase-like (PK-like)"/>
    <property type="match status" value="1"/>
</dbReference>
<feature type="domain" description="Protein kinase" evidence="1">
    <location>
        <begin position="48"/>
        <end position="395"/>
    </location>
</feature>
<dbReference type="Proteomes" id="UP000789901">
    <property type="component" value="Unassembled WGS sequence"/>
</dbReference>